<dbReference type="InterPro" id="IPR016191">
    <property type="entry name" value="Ribonuclease/ribotoxin"/>
</dbReference>
<dbReference type="AlphaFoldDB" id="A0A7G1QAT5"/>
<dbReference type="RefSeq" id="WP_197743937.1">
    <property type="nucleotide sequence ID" value="NZ_LR778175.1"/>
</dbReference>
<dbReference type="GO" id="GO:0004521">
    <property type="term" value="F:RNA endonuclease activity"/>
    <property type="evidence" value="ECO:0007669"/>
    <property type="project" value="InterPro"/>
</dbReference>
<comment type="similarity">
    <text evidence="2">Belongs to the ribonuclease N1/T1 family.</text>
</comment>
<keyword evidence="6" id="KW-0378">Hydrolase</keyword>
<dbReference type="SUPFAM" id="SSF53933">
    <property type="entry name" value="Microbial ribonucleases"/>
    <property type="match status" value="1"/>
</dbReference>
<sequence length="220" mass="25409">MQARTDNFLLIIIISLSLGCFHSTAIGKRHHYSNQDTTEESDQVSQNLKALIIEGQEKIGQLTQSIQETIKRDYPDFFENIKEKSENLTQVVQNITGQNNQKLNHNLQYQEITQLTQPAAVVAYLKEYRRLPDYYLTKNQARHLGWIPSKGNLCDILPNHAIGGDRFGNREKRLPMSRGRAYFEADLNYQCGRRGADRLIYSSDGLIFITQDHYETFQPQ</sequence>
<dbReference type="GO" id="GO:0003723">
    <property type="term" value="F:RNA binding"/>
    <property type="evidence" value="ECO:0007669"/>
    <property type="project" value="InterPro"/>
</dbReference>
<dbReference type="GO" id="GO:0016787">
    <property type="term" value="F:hydrolase activity"/>
    <property type="evidence" value="ECO:0007669"/>
    <property type="project" value="UniProtKB-KW"/>
</dbReference>
<accession>A0A7G1QAT5</accession>
<name>A0A7G1QAT5_9GAMM</name>
<gene>
    <name evidence="7" type="ORF">NSCAC_1230</name>
</gene>
<evidence type="ECO:0000313" key="8">
    <source>
        <dbReference type="Proteomes" id="UP000516072"/>
    </source>
</evidence>
<dbReference type="PRINTS" id="PR00117">
    <property type="entry name" value="BARNASE"/>
</dbReference>
<dbReference type="KEGG" id="ntg:NSCAC_1230"/>
<reference evidence="7 8" key="1">
    <citation type="submission" date="2020-03" db="EMBL/GenBank/DDBJ databases">
        <authorList>
            <person name="Picone N."/>
        </authorList>
    </citation>
    <scope>NUCLEOTIDE SEQUENCE [LARGE SCALE GENOMIC DNA]</scope>
    <source>
        <strain evidence="7">NSCAC1</strain>
    </source>
</reference>
<dbReference type="InterPro" id="IPR000026">
    <property type="entry name" value="N1-like"/>
</dbReference>
<dbReference type="GO" id="GO:0005576">
    <property type="term" value="C:extracellular region"/>
    <property type="evidence" value="ECO:0007669"/>
    <property type="project" value="UniProtKB-SubCell"/>
</dbReference>
<evidence type="ECO:0000256" key="6">
    <source>
        <dbReference type="ARBA" id="ARBA00022801"/>
    </source>
</evidence>
<keyword evidence="8" id="KW-1185">Reference proteome</keyword>
<comment type="subcellular location">
    <subcellularLocation>
        <location evidence="1">Secreted</location>
    </subcellularLocation>
</comment>
<evidence type="ECO:0000256" key="4">
    <source>
        <dbReference type="ARBA" id="ARBA00022525"/>
    </source>
</evidence>
<dbReference type="Gene3D" id="3.10.450.30">
    <property type="entry name" value="Microbial ribonucleases"/>
    <property type="match status" value="1"/>
</dbReference>
<evidence type="ECO:0000256" key="2">
    <source>
        <dbReference type="ARBA" id="ARBA00009006"/>
    </source>
</evidence>
<evidence type="ECO:0000313" key="7">
    <source>
        <dbReference type="EMBL" id="CAB1276555.1"/>
    </source>
</evidence>
<keyword evidence="4" id="KW-0964">Secreted</keyword>
<organism evidence="7 8">
    <name type="scientific">Candidatus Nitrosacidococcus tergens</name>
    <dbReference type="NCBI Taxonomy" id="553981"/>
    <lineage>
        <taxon>Bacteria</taxon>
        <taxon>Pseudomonadati</taxon>
        <taxon>Pseudomonadota</taxon>
        <taxon>Gammaproteobacteria</taxon>
        <taxon>Chromatiales</taxon>
        <taxon>Chromatiaceae</taxon>
        <taxon>Candidatus Nitrosacidococcus</taxon>
    </lineage>
</organism>
<dbReference type="EMBL" id="LR778175">
    <property type="protein sequence ID" value="CAB1276555.1"/>
    <property type="molecule type" value="Genomic_DNA"/>
</dbReference>
<evidence type="ECO:0000256" key="1">
    <source>
        <dbReference type="ARBA" id="ARBA00004613"/>
    </source>
</evidence>
<keyword evidence="5" id="KW-0540">Nuclease</keyword>
<evidence type="ECO:0000256" key="5">
    <source>
        <dbReference type="ARBA" id="ARBA00022722"/>
    </source>
</evidence>
<protein>
    <recommendedName>
        <fullName evidence="3">Ribonuclease</fullName>
    </recommendedName>
</protein>
<proteinExistence type="inferred from homology"/>
<evidence type="ECO:0000256" key="3">
    <source>
        <dbReference type="ARBA" id="ARBA00022214"/>
    </source>
</evidence>
<dbReference type="InterPro" id="IPR001887">
    <property type="entry name" value="Barnase"/>
</dbReference>
<dbReference type="Pfam" id="PF00545">
    <property type="entry name" value="Ribonuclease"/>
    <property type="match status" value="1"/>
</dbReference>
<dbReference type="Proteomes" id="UP000516072">
    <property type="component" value="Chromosome"/>
</dbReference>
<dbReference type="PROSITE" id="PS51257">
    <property type="entry name" value="PROKAR_LIPOPROTEIN"/>
    <property type="match status" value="1"/>
</dbReference>